<evidence type="ECO:0000313" key="2">
    <source>
        <dbReference type="EMBL" id="MBC8576270.1"/>
    </source>
</evidence>
<sequence length="61" mass="7027">MMKYYEEAKYNAAFDRCVDVMTQLLQKYGHQVLDKLEQDAPQTVESSKDDKQAQPLTDKAA</sequence>
<proteinExistence type="predicted"/>
<name>A0ABR7NIS1_9FIRM</name>
<evidence type="ECO:0000256" key="1">
    <source>
        <dbReference type="SAM" id="MobiDB-lite"/>
    </source>
</evidence>
<dbReference type="EMBL" id="JACRTB010000010">
    <property type="protein sequence ID" value="MBC8576270.1"/>
    <property type="molecule type" value="Genomic_DNA"/>
</dbReference>
<organism evidence="2 3">
    <name type="scientific">Yanshouia hominis</name>
    <dbReference type="NCBI Taxonomy" id="2763673"/>
    <lineage>
        <taxon>Bacteria</taxon>
        <taxon>Bacillati</taxon>
        <taxon>Bacillota</taxon>
        <taxon>Clostridia</taxon>
        <taxon>Eubacteriales</taxon>
        <taxon>Oscillospiraceae</taxon>
        <taxon>Yanshouia</taxon>
    </lineage>
</organism>
<protein>
    <submittedName>
        <fullName evidence="2">Uncharacterized protein</fullName>
    </submittedName>
</protein>
<feature type="region of interest" description="Disordered" evidence="1">
    <location>
        <begin position="39"/>
        <end position="61"/>
    </location>
</feature>
<evidence type="ECO:0000313" key="3">
    <source>
        <dbReference type="Proteomes" id="UP000658131"/>
    </source>
</evidence>
<gene>
    <name evidence="2" type="ORF">H8717_07610</name>
</gene>
<accession>A0ABR7NIS1</accession>
<keyword evidence="3" id="KW-1185">Reference proteome</keyword>
<comment type="caution">
    <text evidence="2">The sequence shown here is derived from an EMBL/GenBank/DDBJ whole genome shotgun (WGS) entry which is preliminary data.</text>
</comment>
<reference evidence="2 3" key="1">
    <citation type="submission" date="2020-08" db="EMBL/GenBank/DDBJ databases">
        <title>Genome public.</title>
        <authorList>
            <person name="Liu C."/>
            <person name="Sun Q."/>
        </authorList>
    </citation>
    <scope>NUCLEOTIDE SEQUENCE [LARGE SCALE GENOMIC DNA]</scope>
    <source>
        <strain evidence="2 3">BX1</strain>
    </source>
</reference>
<dbReference type="Proteomes" id="UP000658131">
    <property type="component" value="Unassembled WGS sequence"/>
</dbReference>